<comment type="similarity">
    <text evidence="8">Belongs to the tRNA(Ile)-lysidine synthase family.</text>
</comment>
<dbReference type="EMBL" id="WOWP01000010">
    <property type="protein sequence ID" value="MUV02554.1"/>
    <property type="molecule type" value="Genomic_DNA"/>
</dbReference>
<dbReference type="GO" id="GO:0005737">
    <property type="term" value="C:cytoplasm"/>
    <property type="evidence" value="ECO:0007669"/>
    <property type="project" value="UniProtKB-SubCell"/>
</dbReference>
<gene>
    <name evidence="8 10" type="primary">tilS</name>
    <name evidence="10" type="ORF">GN157_02425</name>
</gene>
<dbReference type="CDD" id="cd01992">
    <property type="entry name" value="TilS_N"/>
    <property type="match status" value="1"/>
</dbReference>
<dbReference type="InterPro" id="IPR012796">
    <property type="entry name" value="Lysidine-tRNA-synth_C"/>
</dbReference>
<dbReference type="InterPro" id="IPR011063">
    <property type="entry name" value="TilS/TtcA_N"/>
</dbReference>
<feature type="domain" description="Lysidine-tRNA(Ile) synthetase C-terminal" evidence="9">
    <location>
        <begin position="360"/>
        <end position="433"/>
    </location>
</feature>
<dbReference type="InterPro" id="IPR014729">
    <property type="entry name" value="Rossmann-like_a/b/a_fold"/>
</dbReference>
<evidence type="ECO:0000259" key="9">
    <source>
        <dbReference type="SMART" id="SM00977"/>
    </source>
</evidence>
<dbReference type="SUPFAM" id="SSF52402">
    <property type="entry name" value="Adenine nucleotide alpha hydrolases-like"/>
    <property type="match status" value="1"/>
</dbReference>
<dbReference type="PANTHER" id="PTHR43033:SF1">
    <property type="entry name" value="TRNA(ILE)-LYSIDINE SYNTHASE-RELATED"/>
    <property type="match status" value="1"/>
</dbReference>
<proteinExistence type="inferred from homology"/>
<dbReference type="SMART" id="SM00977">
    <property type="entry name" value="TilS_C"/>
    <property type="match status" value="1"/>
</dbReference>
<comment type="caution">
    <text evidence="10">The sequence shown here is derived from an EMBL/GenBank/DDBJ whole genome shotgun (WGS) entry which is preliminary data.</text>
</comment>
<comment type="catalytic activity">
    <reaction evidence="7 8">
        <text>cytidine(34) in tRNA(Ile2) + L-lysine + ATP = lysidine(34) in tRNA(Ile2) + AMP + diphosphate + H(+)</text>
        <dbReference type="Rhea" id="RHEA:43744"/>
        <dbReference type="Rhea" id="RHEA-COMP:10625"/>
        <dbReference type="Rhea" id="RHEA-COMP:10670"/>
        <dbReference type="ChEBI" id="CHEBI:15378"/>
        <dbReference type="ChEBI" id="CHEBI:30616"/>
        <dbReference type="ChEBI" id="CHEBI:32551"/>
        <dbReference type="ChEBI" id="CHEBI:33019"/>
        <dbReference type="ChEBI" id="CHEBI:82748"/>
        <dbReference type="ChEBI" id="CHEBI:83665"/>
        <dbReference type="ChEBI" id="CHEBI:456215"/>
        <dbReference type="EC" id="6.3.4.19"/>
    </reaction>
</comment>
<protein>
    <recommendedName>
        <fullName evidence="8">tRNA(Ile)-lysidine synthase</fullName>
        <ecNumber evidence="8">6.3.4.19</ecNumber>
    </recommendedName>
    <alternativeName>
        <fullName evidence="8">tRNA(Ile)-2-lysyl-cytidine synthase</fullName>
    </alternativeName>
    <alternativeName>
        <fullName evidence="8">tRNA(Ile)-lysidine synthetase</fullName>
    </alternativeName>
</protein>
<dbReference type="PANTHER" id="PTHR43033">
    <property type="entry name" value="TRNA(ILE)-LYSIDINE SYNTHASE-RELATED"/>
    <property type="match status" value="1"/>
</dbReference>
<dbReference type="RefSeq" id="WP_157481537.1">
    <property type="nucleotide sequence ID" value="NZ_WOWP01000010.1"/>
</dbReference>
<accession>A0A6N8H7G8</accession>
<evidence type="ECO:0000313" key="10">
    <source>
        <dbReference type="EMBL" id="MUV02554.1"/>
    </source>
</evidence>
<feature type="binding site" evidence="8">
    <location>
        <begin position="26"/>
        <end position="31"/>
    </location>
    <ligand>
        <name>ATP</name>
        <dbReference type="ChEBI" id="CHEBI:30616"/>
    </ligand>
</feature>
<keyword evidence="3 8" id="KW-0436">Ligase</keyword>
<evidence type="ECO:0000256" key="6">
    <source>
        <dbReference type="ARBA" id="ARBA00022840"/>
    </source>
</evidence>
<keyword evidence="4 8" id="KW-0819">tRNA processing</keyword>
<dbReference type="GO" id="GO:0032267">
    <property type="term" value="F:tRNA(Ile)-lysidine synthase activity"/>
    <property type="evidence" value="ECO:0007669"/>
    <property type="project" value="UniProtKB-EC"/>
</dbReference>
<organism evidence="10 11">
    <name type="scientific">Flavobacterium rakeshii</name>
    <dbReference type="NCBI Taxonomy" id="1038845"/>
    <lineage>
        <taxon>Bacteria</taxon>
        <taxon>Pseudomonadati</taxon>
        <taxon>Bacteroidota</taxon>
        <taxon>Flavobacteriia</taxon>
        <taxon>Flavobacteriales</taxon>
        <taxon>Flavobacteriaceae</taxon>
        <taxon>Flavobacterium</taxon>
    </lineage>
</organism>
<evidence type="ECO:0000256" key="3">
    <source>
        <dbReference type="ARBA" id="ARBA00022598"/>
    </source>
</evidence>
<evidence type="ECO:0000256" key="8">
    <source>
        <dbReference type="HAMAP-Rule" id="MF_01161"/>
    </source>
</evidence>
<dbReference type="Gene3D" id="3.40.50.620">
    <property type="entry name" value="HUPs"/>
    <property type="match status" value="1"/>
</dbReference>
<evidence type="ECO:0000256" key="4">
    <source>
        <dbReference type="ARBA" id="ARBA00022694"/>
    </source>
</evidence>
<keyword evidence="2 8" id="KW-0963">Cytoplasm</keyword>
<dbReference type="Proteomes" id="UP000433945">
    <property type="component" value="Unassembled WGS sequence"/>
</dbReference>
<dbReference type="NCBIfam" id="TIGR02432">
    <property type="entry name" value="lysidine_TilS_N"/>
    <property type="match status" value="1"/>
</dbReference>
<dbReference type="Pfam" id="PF11734">
    <property type="entry name" value="TilS_C"/>
    <property type="match status" value="1"/>
</dbReference>
<evidence type="ECO:0000256" key="2">
    <source>
        <dbReference type="ARBA" id="ARBA00022490"/>
    </source>
</evidence>
<keyword evidence="11" id="KW-1185">Reference proteome</keyword>
<comment type="subcellular location">
    <subcellularLocation>
        <location evidence="1 8">Cytoplasm</location>
    </subcellularLocation>
</comment>
<evidence type="ECO:0000256" key="7">
    <source>
        <dbReference type="ARBA" id="ARBA00048539"/>
    </source>
</evidence>
<evidence type="ECO:0000313" key="11">
    <source>
        <dbReference type="Proteomes" id="UP000433945"/>
    </source>
</evidence>
<dbReference type="InterPro" id="IPR012795">
    <property type="entry name" value="tRNA_Ile_lys_synt_N"/>
</dbReference>
<evidence type="ECO:0000256" key="1">
    <source>
        <dbReference type="ARBA" id="ARBA00004496"/>
    </source>
</evidence>
<evidence type="ECO:0000256" key="5">
    <source>
        <dbReference type="ARBA" id="ARBA00022741"/>
    </source>
</evidence>
<comment type="domain">
    <text evidence="8">The N-terminal region contains the highly conserved SGGXDS motif, predicted to be a P-loop motif involved in ATP binding.</text>
</comment>
<dbReference type="HAMAP" id="MF_01161">
    <property type="entry name" value="tRNA_Ile_lys_synt"/>
    <property type="match status" value="1"/>
</dbReference>
<dbReference type="SUPFAM" id="SSF56037">
    <property type="entry name" value="PheT/TilS domain"/>
    <property type="match status" value="1"/>
</dbReference>
<dbReference type="GO" id="GO:0006400">
    <property type="term" value="P:tRNA modification"/>
    <property type="evidence" value="ECO:0007669"/>
    <property type="project" value="UniProtKB-UniRule"/>
</dbReference>
<sequence length="436" mass="50476">MLSKLQKHIEKNLPFLAGKKLLLATSGGIDSMVLVELFNQLDYTIAMAHCNFGLRGNESDGDEKFIKDYAQKNNIELFVTHFDTNKYAEEFKLSIQIAARRLRYNWFYELMEQNSFDFLLTAHHLDDSIETFLINLTRGTGLDGLTGIPQQNDKIVRPLLPFSRNEIGQYANNNNITWREDSSNASDKYLRNKLRHDVVPVLKSLNPSFLESFQDTLNHLKQSQSLADDAAILVYKQVVNEQYNQKLIDISKLKRLPNYKAYLYQWLAPLGFTAWEDIYNLTEAQSGKQVLANGYRLLKDREQLILEPVEESVTNVYEIPEGTTEISQPFAMRLTNVNKTLKKYANNAIYVDADTLKFPLFARKWIEGDYFCPAGMKGQKKKVSKYFKDEKMSLSEKEKTWLLCSGNQIVWIINRRADERFKVTDKTTQIIKIEVL</sequence>
<dbReference type="EC" id="6.3.4.19" evidence="8"/>
<name>A0A6N8H7G8_9FLAO</name>
<dbReference type="InterPro" id="IPR012094">
    <property type="entry name" value="tRNA_Ile_lys_synt"/>
</dbReference>
<dbReference type="AlphaFoldDB" id="A0A6N8H7G8"/>
<comment type="function">
    <text evidence="8">Ligates lysine onto the cytidine present at position 34 of the AUA codon-specific tRNA(Ile) that contains the anticodon CAU, in an ATP-dependent manner. Cytidine is converted to lysidine, thus changing the amino acid specificity of the tRNA from methionine to isoleucine.</text>
</comment>
<reference evidence="10 11" key="1">
    <citation type="submission" date="2019-12" db="EMBL/GenBank/DDBJ databases">
        <authorList>
            <person name="Sun J.-Q."/>
        </authorList>
    </citation>
    <scope>NUCLEOTIDE SEQUENCE [LARGE SCALE GENOMIC DNA]</scope>
    <source>
        <strain evidence="10 11">JCM 17928</strain>
    </source>
</reference>
<keyword evidence="5 8" id="KW-0547">Nucleotide-binding</keyword>
<dbReference type="Pfam" id="PF01171">
    <property type="entry name" value="ATP_bind_3"/>
    <property type="match status" value="1"/>
</dbReference>
<dbReference type="OrthoDB" id="9807403at2"/>
<dbReference type="GO" id="GO:0005524">
    <property type="term" value="F:ATP binding"/>
    <property type="evidence" value="ECO:0007669"/>
    <property type="project" value="UniProtKB-UniRule"/>
</dbReference>
<keyword evidence="6 8" id="KW-0067">ATP-binding</keyword>